<proteinExistence type="predicted"/>
<gene>
    <name evidence="1" type="ORF">OCV88_09710</name>
</gene>
<evidence type="ECO:0000313" key="2">
    <source>
        <dbReference type="Proteomes" id="UP001652442"/>
    </source>
</evidence>
<reference evidence="1 2" key="1">
    <citation type="journal article" date="2021" name="ISME Commun">
        <title>Automated analysis of genomic sequences facilitates high-throughput and comprehensive description of bacteria.</title>
        <authorList>
            <person name="Hitch T.C.A."/>
        </authorList>
    </citation>
    <scope>NUCLEOTIDE SEQUENCE [LARGE SCALE GENOMIC DNA]</scope>
    <source>
        <strain evidence="1 2">Sanger_109</strain>
    </source>
</reference>
<sequence length="145" mass="16092">MIRKNIKMRILEGRNAAEWYAEEILSTPDIDVTQFRSSFLNYLCSKFLLKPSEITTDNFYEICQISVKKAVKMPSGALDAAETASKCGGATTAMNKKVLFIMAVKREFGINISPGESASLETFTALCDCVYNKIKKKNAGGKEED</sequence>
<accession>A0ABT2TK74</accession>
<protein>
    <submittedName>
        <fullName evidence="1">Uncharacterized protein</fullName>
    </submittedName>
</protein>
<dbReference type="Gene3D" id="1.10.1200.10">
    <property type="entry name" value="ACP-like"/>
    <property type="match status" value="1"/>
</dbReference>
<organism evidence="1 2">
    <name type="scientific">Brotonthovivens ammoniilytica</name>
    <dbReference type="NCBI Taxonomy" id="2981725"/>
    <lineage>
        <taxon>Bacteria</taxon>
        <taxon>Bacillati</taxon>
        <taxon>Bacillota</taxon>
        <taxon>Clostridia</taxon>
        <taxon>Lachnospirales</taxon>
        <taxon>Lachnospiraceae</taxon>
        <taxon>Brotonthovivens</taxon>
    </lineage>
</organism>
<keyword evidence="2" id="KW-1185">Reference proteome</keyword>
<name>A0ABT2TK74_9FIRM</name>
<dbReference type="InterPro" id="IPR036736">
    <property type="entry name" value="ACP-like_sf"/>
</dbReference>
<dbReference type="Proteomes" id="UP001652442">
    <property type="component" value="Unassembled WGS sequence"/>
</dbReference>
<dbReference type="RefSeq" id="WP_158425310.1">
    <property type="nucleotide sequence ID" value="NZ_JAOQJQ010000003.1"/>
</dbReference>
<evidence type="ECO:0000313" key="1">
    <source>
        <dbReference type="EMBL" id="MCU6762610.1"/>
    </source>
</evidence>
<comment type="caution">
    <text evidence="1">The sequence shown here is derived from an EMBL/GenBank/DDBJ whole genome shotgun (WGS) entry which is preliminary data.</text>
</comment>
<dbReference type="EMBL" id="JAOQJQ010000003">
    <property type="protein sequence ID" value="MCU6762610.1"/>
    <property type="molecule type" value="Genomic_DNA"/>
</dbReference>